<dbReference type="InterPro" id="IPR032710">
    <property type="entry name" value="NTF2-like_dom_sf"/>
</dbReference>
<proteinExistence type="predicted"/>
<dbReference type="EMBL" id="JAGMUV010000015">
    <property type="protein sequence ID" value="KAH7133845.1"/>
    <property type="molecule type" value="Genomic_DNA"/>
</dbReference>
<dbReference type="Pfam" id="PF12680">
    <property type="entry name" value="SnoaL_2"/>
    <property type="match status" value="1"/>
</dbReference>
<dbReference type="InterPro" id="IPR037401">
    <property type="entry name" value="SnoaL-like"/>
</dbReference>
<accession>A0A9P9E8K6</accession>
<name>A0A9P9E8K6_9HYPO</name>
<dbReference type="Proteomes" id="UP000738349">
    <property type="component" value="Unassembled WGS sequence"/>
</dbReference>
<dbReference type="SUPFAM" id="SSF54427">
    <property type="entry name" value="NTF2-like"/>
    <property type="match status" value="1"/>
</dbReference>
<dbReference type="OrthoDB" id="10264449at2759"/>
<evidence type="ECO:0000313" key="3">
    <source>
        <dbReference type="Proteomes" id="UP000738349"/>
    </source>
</evidence>
<evidence type="ECO:0000313" key="2">
    <source>
        <dbReference type="EMBL" id="KAH7133845.1"/>
    </source>
</evidence>
<reference evidence="2" key="1">
    <citation type="journal article" date="2021" name="Nat. Commun.">
        <title>Genetic determinants of endophytism in the Arabidopsis root mycobiome.</title>
        <authorList>
            <person name="Mesny F."/>
            <person name="Miyauchi S."/>
            <person name="Thiergart T."/>
            <person name="Pickel B."/>
            <person name="Atanasova L."/>
            <person name="Karlsson M."/>
            <person name="Huettel B."/>
            <person name="Barry K.W."/>
            <person name="Haridas S."/>
            <person name="Chen C."/>
            <person name="Bauer D."/>
            <person name="Andreopoulos W."/>
            <person name="Pangilinan J."/>
            <person name="LaButti K."/>
            <person name="Riley R."/>
            <person name="Lipzen A."/>
            <person name="Clum A."/>
            <person name="Drula E."/>
            <person name="Henrissat B."/>
            <person name="Kohler A."/>
            <person name="Grigoriev I.V."/>
            <person name="Martin F.M."/>
            <person name="Hacquard S."/>
        </authorList>
    </citation>
    <scope>NUCLEOTIDE SEQUENCE</scope>
    <source>
        <strain evidence="2">MPI-CAGE-AT-0147</strain>
    </source>
</reference>
<gene>
    <name evidence="2" type="ORF">EDB81DRAFT_859331</name>
</gene>
<dbReference type="AlphaFoldDB" id="A0A9P9E8K6"/>
<feature type="domain" description="SnoaL-like" evidence="1">
    <location>
        <begin position="7"/>
        <end position="114"/>
    </location>
</feature>
<sequence length="133" mass="14742">MVTHEHVRTVFEGPARGDMASFWPHVDPNVDWTVKGTFCKISGHYKSAAAFHEGTKALSSTWDGPLYLVVQNIIVDGNQAAVELKAVNTKTKDGEPFPNEYTWVLGFNDAGKIVTVRAYMDTDLVTRVIENNS</sequence>
<dbReference type="PANTHER" id="PTHR41252:SF1">
    <property type="entry name" value="BLR2505 PROTEIN"/>
    <property type="match status" value="1"/>
</dbReference>
<dbReference type="PANTHER" id="PTHR41252">
    <property type="entry name" value="BLR2505 PROTEIN"/>
    <property type="match status" value="1"/>
</dbReference>
<keyword evidence="3" id="KW-1185">Reference proteome</keyword>
<protein>
    <recommendedName>
        <fullName evidence="1">SnoaL-like domain-containing protein</fullName>
    </recommendedName>
</protein>
<organism evidence="2 3">
    <name type="scientific">Dactylonectria macrodidyma</name>
    <dbReference type="NCBI Taxonomy" id="307937"/>
    <lineage>
        <taxon>Eukaryota</taxon>
        <taxon>Fungi</taxon>
        <taxon>Dikarya</taxon>
        <taxon>Ascomycota</taxon>
        <taxon>Pezizomycotina</taxon>
        <taxon>Sordariomycetes</taxon>
        <taxon>Hypocreomycetidae</taxon>
        <taxon>Hypocreales</taxon>
        <taxon>Nectriaceae</taxon>
        <taxon>Dactylonectria</taxon>
    </lineage>
</organism>
<evidence type="ECO:0000259" key="1">
    <source>
        <dbReference type="Pfam" id="PF12680"/>
    </source>
</evidence>
<comment type="caution">
    <text evidence="2">The sequence shown here is derived from an EMBL/GenBank/DDBJ whole genome shotgun (WGS) entry which is preliminary data.</text>
</comment>
<dbReference type="Gene3D" id="3.10.450.50">
    <property type="match status" value="1"/>
</dbReference>